<dbReference type="Gene3D" id="1.50.40.10">
    <property type="entry name" value="Mitochondrial carrier domain"/>
    <property type="match status" value="2"/>
</dbReference>
<dbReference type="SUPFAM" id="SSF103506">
    <property type="entry name" value="Mitochondrial carrier"/>
    <property type="match status" value="1"/>
</dbReference>
<dbReference type="Pfam" id="PF00153">
    <property type="entry name" value="Mito_carr"/>
    <property type="match status" value="2"/>
</dbReference>
<evidence type="ECO:0000256" key="2">
    <source>
        <dbReference type="ARBA" id="ARBA00006375"/>
    </source>
</evidence>
<feature type="repeat" description="Solcar" evidence="9">
    <location>
        <begin position="1"/>
        <end position="88"/>
    </location>
</feature>
<feature type="transmembrane region" description="Helical" evidence="11">
    <location>
        <begin position="133"/>
        <end position="151"/>
    </location>
</feature>
<comment type="similarity">
    <text evidence="2 10">Belongs to the mitochondrial carrier (TC 2.A.29) family.</text>
</comment>
<feature type="transmembrane region" description="Helical" evidence="11">
    <location>
        <begin position="163"/>
        <end position="181"/>
    </location>
</feature>
<evidence type="ECO:0000256" key="10">
    <source>
        <dbReference type="RuleBase" id="RU000488"/>
    </source>
</evidence>
<keyword evidence="4 9" id="KW-0812">Transmembrane</keyword>
<proteinExistence type="inferred from homology"/>
<dbReference type="InterPro" id="IPR018108">
    <property type="entry name" value="MCP_transmembrane"/>
</dbReference>
<comment type="subcellular location">
    <subcellularLocation>
        <location evidence="1">Mitochondrion membrane</location>
        <topology evidence="1">Multi-pass membrane protein</topology>
    </subcellularLocation>
</comment>
<feature type="chain" id="PRO_5041901592" description="Mitochondrial Carrier (MC) Family" evidence="12">
    <location>
        <begin position="22"/>
        <end position="252"/>
    </location>
</feature>
<evidence type="ECO:0000256" key="5">
    <source>
        <dbReference type="ARBA" id="ARBA00022737"/>
    </source>
</evidence>
<keyword evidence="5" id="KW-0677">Repeat</keyword>
<keyword evidence="12" id="KW-0732">Signal</keyword>
<dbReference type="InterPro" id="IPR050567">
    <property type="entry name" value="Mitochondrial_Carrier"/>
</dbReference>
<evidence type="ECO:0008006" key="15">
    <source>
        <dbReference type="Google" id="ProtNLM"/>
    </source>
</evidence>
<feature type="transmembrane region" description="Helical" evidence="11">
    <location>
        <begin position="218"/>
        <end position="243"/>
    </location>
</feature>
<comment type="caution">
    <text evidence="13">The sequence shown here is derived from an EMBL/GenBank/DDBJ whole genome shotgun (WGS) entry which is preliminary data.</text>
</comment>
<evidence type="ECO:0000256" key="6">
    <source>
        <dbReference type="ARBA" id="ARBA00022989"/>
    </source>
</evidence>
<keyword evidence="3 10" id="KW-0813">Transport</keyword>
<name>A0AAD5QBU3_PYTIN</name>
<feature type="repeat" description="Solcar" evidence="9">
    <location>
        <begin position="160"/>
        <end position="246"/>
    </location>
</feature>
<evidence type="ECO:0000256" key="3">
    <source>
        <dbReference type="ARBA" id="ARBA00022448"/>
    </source>
</evidence>
<organism evidence="13 14">
    <name type="scientific">Pythium insidiosum</name>
    <name type="common">Pythiosis disease agent</name>
    <dbReference type="NCBI Taxonomy" id="114742"/>
    <lineage>
        <taxon>Eukaryota</taxon>
        <taxon>Sar</taxon>
        <taxon>Stramenopiles</taxon>
        <taxon>Oomycota</taxon>
        <taxon>Peronosporomycetes</taxon>
        <taxon>Pythiales</taxon>
        <taxon>Pythiaceae</taxon>
        <taxon>Pythium</taxon>
    </lineage>
</organism>
<evidence type="ECO:0000256" key="8">
    <source>
        <dbReference type="ARBA" id="ARBA00023136"/>
    </source>
</evidence>
<dbReference type="GO" id="GO:0031966">
    <property type="term" value="C:mitochondrial membrane"/>
    <property type="evidence" value="ECO:0007669"/>
    <property type="project" value="UniProtKB-SubCell"/>
</dbReference>
<dbReference type="Proteomes" id="UP001209570">
    <property type="component" value="Unassembled WGS sequence"/>
</dbReference>
<dbReference type="PROSITE" id="PS50920">
    <property type="entry name" value="SOLCAR"/>
    <property type="match status" value="2"/>
</dbReference>
<dbReference type="PANTHER" id="PTHR45624">
    <property type="entry name" value="MITOCHONDRIAL BASIC AMINO ACIDS TRANSPORTER-RELATED"/>
    <property type="match status" value="1"/>
</dbReference>
<sequence length="252" mass="26633">MTDFQPSTSALLAMQVATCLAMQPLDMVKVRLQTQGAAKSYRGIWSCMRQVAAEQGPRALWRGALPAFGVIAISHQFSSTTNVNQQMAETQDLTLLLDPRLQSQVLATSIGNAVVTTPLQVIKCRLQYERPSFGAAVVPVAAAATVMPQYIGPNREPVPAETLGALATAMFATGFALMLPFDMLATRLQAMPSPAGRAFQTLRSEAQLVLAQHGLRGFFAGGMTSVLSSGVGASVGMLAFLAFSMPGIATTP</sequence>
<evidence type="ECO:0000256" key="1">
    <source>
        <dbReference type="ARBA" id="ARBA00004225"/>
    </source>
</evidence>
<evidence type="ECO:0000256" key="4">
    <source>
        <dbReference type="ARBA" id="ARBA00022692"/>
    </source>
</evidence>
<evidence type="ECO:0000313" key="14">
    <source>
        <dbReference type="Proteomes" id="UP001209570"/>
    </source>
</evidence>
<protein>
    <recommendedName>
        <fullName evidence="15">Mitochondrial Carrier (MC) Family</fullName>
    </recommendedName>
</protein>
<dbReference type="InterPro" id="IPR023395">
    <property type="entry name" value="MCP_dom_sf"/>
</dbReference>
<evidence type="ECO:0000256" key="9">
    <source>
        <dbReference type="PROSITE-ProRule" id="PRU00282"/>
    </source>
</evidence>
<keyword evidence="14" id="KW-1185">Reference proteome</keyword>
<dbReference type="GO" id="GO:0022857">
    <property type="term" value="F:transmembrane transporter activity"/>
    <property type="evidence" value="ECO:0007669"/>
    <property type="project" value="TreeGrafter"/>
</dbReference>
<reference evidence="13" key="1">
    <citation type="submission" date="2021-12" db="EMBL/GenBank/DDBJ databases">
        <title>Prjna785345.</title>
        <authorList>
            <person name="Rujirawat T."/>
            <person name="Krajaejun T."/>
        </authorList>
    </citation>
    <scope>NUCLEOTIDE SEQUENCE</scope>
    <source>
        <strain evidence="13">Pi057C3</strain>
    </source>
</reference>
<keyword evidence="6 11" id="KW-1133">Transmembrane helix</keyword>
<gene>
    <name evidence="13" type="ORF">P43SY_007108</name>
</gene>
<feature type="signal peptide" evidence="12">
    <location>
        <begin position="1"/>
        <end position="21"/>
    </location>
</feature>
<evidence type="ECO:0000313" key="13">
    <source>
        <dbReference type="EMBL" id="KAJ0403357.1"/>
    </source>
</evidence>
<accession>A0AAD5QBU3</accession>
<keyword evidence="7" id="KW-0496">Mitochondrion</keyword>
<evidence type="ECO:0000256" key="11">
    <source>
        <dbReference type="SAM" id="Phobius"/>
    </source>
</evidence>
<dbReference type="AlphaFoldDB" id="A0AAD5QBU3"/>
<dbReference type="EMBL" id="JAKCXM010000083">
    <property type="protein sequence ID" value="KAJ0403357.1"/>
    <property type="molecule type" value="Genomic_DNA"/>
</dbReference>
<evidence type="ECO:0000256" key="7">
    <source>
        <dbReference type="ARBA" id="ARBA00023128"/>
    </source>
</evidence>
<evidence type="ECO:0000256" key="12">
    <source>
        <dbReference type="SAM" id="SignalP"/>
    </source>
</evidence>
<keyword evidence="8 9" id="KW-0472">Membrane</keyword>